<dbReference type="EMBL" id="JANJYI010000008">
    <property type="protein sequence ID" value="KAK2639413.1"/>
    <property type="molecule type" value="Genomic_DNA"/>
</dbReference>
<proteinExistence type="predicted"/>
<gene>
    <name evidence="1" type="ORF">Ddye_027208</name>
</gene>
<evidence type="ECO:0000313" key="2">
    <source>
        <dbReference type="Proteomes" id="UP001280121"/>
    </source>
</evidence>
<dbReference type="Proteomes" id="UP001280121">
    <property type="component" value="Unassembled WGS sequence"/>
</dbReference>
<comment type="caution">
    <text evidence="1">The sequence shown here is derived from an EMBL/GenBank/DDBJ whole genome shotgun (WGS) entry which is preliminary data.</text>
</comment>
<accession>A0AAD9TPG7</accession>
<keyword evidence="2" id="KW-1185">Reference proteome</keyword>
<dbReference type="AlphaFoldDB" id="A0AAD9TPG7"/>
<reference evidence="1" key="1">
    <citation type="journal article" date="2023" name="Plant J.">
        <title>Genome sequences and population genomics provide insights into the demographic history, inbreeding, and mutation load of two 'living fossil' tree species of Dipteronia.</title>
        <authorList>
            <person name="Feng Y."/>
            <person name="Comes H.P."/>
            <person name="Chen J."/>
            <person name="Zhu S."/>
            <person name="Lu R."/>
            <person name="Zhang X."/>
            <person name="Li P."/>
            <person name="Qiu J."/>
            <person name="Olsen K.M."/>
            <person name="Qiu Y."/>
        </authorList>
    </citation>
    <scope>NUCLEOTIDE SEQUENCE</scope>
    <source>
        <strain evidence="1">KIB01</strain>
    </source>
</reference>
<organism evidence="1 2">
    <name type="scientific">Dipteronia dyeriana</name>
    <dbReference type="NCBI Taxonomy" id="168575"/>
    <lineage>
        <taxon>Eukaryota</taxon>
        <taxon>Viridiplantae</taxon>
        <taxon>Streptophyta</taxon>
        <taxon>Embryophyta</taxon>
        <taxon>Tracheophyta</taxon>
        <taxon>Spermatophyta</taxon>
        <taxon>Magnoliopsida</taxon>
        <taxon>eudicotyledons</taxon>
        <taxon>Gunneridae</taxon>
        <taxon>Pentapetalae</taxon>
        <taxon>rosids</taxon>
        <taxon>malvids</taxon>
        <taxon>Sapindales</taxon>
        <taxon>Sapindaceae</taxon>
        <taxon>Hippocastanoideae</taxon>
        <taxon>Acereae</taxon>
        <taxon>Dipteronia</taxon>
    </lineage>
</organism>
<name>A0AAD9TPG7_9ROSI</name>
<sequence length="85" mass="10252">MSEISVWLDLQTAKRENNTETILREFVSRFTGSLRDWYRALREYRQLQLVRCGSVSQAMGIVFREFLGDASQFYKQTRQKFFEMR</sequence>
<evidence type="ECO:0000313" key="1">
    <source>
        <dbReference type="EMBL" id="KAK2639413.1"/>
    </source>
</evidence>
<protein>
    <submittedName>
        <fullName evidence="1">Uncharacterized protein</fullName>
    </submittedName>
</protein>